<gene>
    <name evidence="3" type="ORF">ACFQ4Y_16210</name>
</gene>
<accession>A0ABW4CCF3</accession>
<feature type="domain" description="Phosphatidic acid phosphatase type 2/haloperoxidase" evidence="2">
    <location>
        <begin position="96"/>
        <end position="208"/>
    </location>
</feature>
<dbReference type="SUPFAM" id="SSF48317">
    <property type="entry name" value="Acid phosphatase/Vanadium-dependent haloperoxidase"/>
    <property type="match status" value="1"/>
</dbReference>
<dbReference type="InterPro" id="IPR036938">
    <property type="entry name" value="PAP2/HPO_sf"/>
</dbReference>
<comment type="caution">
    <text evidence="3">The sequence shown here is derived from an EMBL/GenBank/DDBJ whole genome shotgun (WGS) entry which is preliminary data.</text>
</comment>
<feature type="transmembrane region" description="Helical" evidence="1">
    <location>
        <begin position="165"/>
        <end position="187"/>
    </location>
</feature>
<reference evidence="4" key="1">
    <citation type="journal article" date="2019" name="Int. J. Syst. Evol. Microbiol.">
        <title>The Global Catalogue of Microorganisms (GCM) 10K type strain sequencing project: providing services to taxonomists for standard genome sequencing and annotation.</title>
        <authorList>
            <consortium name="The Broad Institute Genomics Platform"/>
            <consortium name="The Broad Institute Genome Sequencing Center for Infectious Disease"/>
            <person name="Wu L."/>
            <person name="Ma J."/>
        </authorList>
    </citation>
    <scope>NUCLEOTIDE SEQUENCE [LARGE SCALE GENOMIC DNA]</scope>
    <source>
        <strain evidence="4">S1</strain>
    </source>
</reference>
<dbReference type="PANTHER" id="PTHR14969:SF13">
    <property type="entry name" value="AT30094P"/>
    <property type="match status" value="1"/>
</dbReference>
<keyword evidence="1" id="KW-1133">Transmembrane helix</keyword>
<evidence type="ECO:0000256" key="1">
    <source>
        <dbReference type="SAM" id="Phobius"/>
    </source>
</evidence>
<dbReference type="EMBL" id="JBHTNU010000024">
    <property type="protein sequence ID" value="MFD1428444.1"/>
    <property type="molecule type" value="Genomic_DNA"/>
</dbReference>
<protein>
    <submittedName>
        <fullName evidence="3">Phosphatase PAP2 family protein</fullName>
    </submittedName>
</protein>
<dbReference type="Gene3D" id="1.20.144.10">
    <property type="entry name" value="Phosphatidic acid phosphatase type 2/haloperoxidase"/>
    <property type="match status" value="1"/>
</dbReference>
<keyword evidence="1" id="KW-0472">Membrane</keyword>
<evidence type="ECO:0000313" key="3">
    <source>
        <dbReference type="EMBL" id="MFD1428444.1"/>
    </source>
</evidence>
<feature type="transmembrane region" description="Helical" evidence="1">
    <location>
        <begin position="193"/>
        <end position="210"/>
    </location>
</feature>
<dbReference type="SMART" id="SM00014">
    <property type="entry name" value="acidPPc"/>
    <property type="match status" value="1"/>
</dbReference>
<feature type="transmembrane region" description="Helical" evidence="1">
    <location>
        <begin position="70"/>
        <end position="88"/>
    </location>
</feature>
<dbReference type="InterPro" id="IPR000326">
    <property type="entry name" value="PAP2/HPO"/>
</dbReference>
<keyword evidence="4" id="KW-1185">Reference proteome</keyword>
<feature type="transmembrane region" description="Helical" evidence="1">
    <location>
        <begin position="95"/>
        <end position="113"/>
    </location>
</feature>
<dbReference type="RefSeq" id="WP_380167352.1">
    <property type="nucleotide sequence ID" value="NZ_JBHTNU010000024.1"/>
</dbReference>
<name>A0ABW4CCF3_9BACL</name>
<proteinExistence type="predicted"/>
<dbReference type="CDD" id="cd03392">
    <property type="entry name" value="PAP2_like_2"/>
    <property type="match status" value="1"/>
</dbReference>
<feature type="transmembrane region" description="Helical" evidence="1">
    <location>
        <begin position="133"/>
        <end position="153"/>
    </location>
</feature>
<dbReference type="Pfam" id="PF01569">
    <property type="entry name" value="PAP2"/>
    <property type="match status" value="1"/>
</dbReference>
<dbReference type="PANTHER" id="PTHR14969">
    <property type="entry name" value="SPHINGOSINE-1-PHOSPHATE PHOSPHOHYDROLASE"/>
    <property type="match status" value="1"/>
</dbReference>
<evidence type="ECO:0000259" key="2">
    <source>
        <dbReference type="SMART" id="SM00014"/>
    </source>
</evidence>
<evidence type="ECO:0000313" key="4">
    <source>
        <dbReference type="Proteomes" id="UP001597282"/>
    </source>
</evidence>
<dbReference type="Proteomes" id="UP001597282">
    <property type="component" value="Unassembled WGS sequence"/>
</dbReference>
<organism evidence="3 4">
    <name type="scientific">Kroppenstedtia sanguinis</name>
    <dbReference type="NCBI Taxonomy" id="1380684"/>
    <lineage>
        <taxon>Bacteria</taxon>
        <taxon>Bacillati</taxon>
        <taxon>Bacillota</taxon>
        <taxon>Bacilli</taxon>
        <taxon>Bacillales</taxon>
        <taxon>Thermoactinomycetaceae</taxon>
        <taxon>Kroppenstedtia</taxon>
    </lineage>
</organism>
<feature type="transmembrane region" description="Helical" evidence="1">
    <location>
        <begin position="12"/>
        <end position="33"/>
    </location>
</feature>
<sequence>MAHPIRRHAPLVIGLFLVISVSFLLVNLFVYLAEEMMTGATLRFDQEILLQVASLRSPGVTFWIRGVTELGSIGWLILGTGVGTLLLIQRKQLGDGILFTLGMLGTSGMNTALKNAYERIRPEENPLLHVAGYSFPSGHAMGAIVFYGFLLYFSLKSRFPPWAKVVYGLVWSALILLIGFSRIYLGVHYPSDVLAGWTAGLAILIPLLTVREGIMYWKQRQDR</sequence>
<keyword evidence="1" id="KW-0812">Transmembrane</keyword>